<dbReference type="Proteomes" id="UP000271162">
    <property type="component" value="Unassembled WGS sequence"/>
</dbReference>
<feature type="compositionally biased region" description="Basic and acidic residues" evidence="1">
    <location>
        <begin position="103"/>
        <end position="118"/>
    </location>
</feature>
<feature type="compositionally biased region" description="Pro residues" evidence="1">
    <location>
        <begin position="72"/>
        <end position="81"/>
    </location>
</feature>
<keyword evidence="3" id="KW-1185">Reference proteome</keyword>
<reference evidence="2 3" key="2">
    <citation type="submission" date="2018-11" db="EMBL/GenBank/DDBJ databases">
        <authorList>
            <consortium name="Pathogen Informatics"/>
        </authorList>
    </citation>
    <scope>NUCLEOTIDE SEQUENCE [LARGE SCALE GENOMIC DNA]</scope>
</reference>
<feature type="region of interest" description="Disordered" evidence="1">
    <location>
        <begin position="64"/>
        <end position="180"/>
    </location>
</feature>
<evidence type="ECO:0000313" key="3">
    <source>
        <dbReference type="Proteomes" id="UP000271162"/>
    </source>
</evidence>
<accession>A0A0N4XWJ2</accession>
<proteinExistence type="predicted"/>
<evidence type="ECO:0000256" key="1">
    <source>
        <dbReference type="SAM" id="MobiDB-lite"/>
    </source>
</evidence>
<dbReference type="AlphaFoldDB" id="A0A0N4XWJ2"/>
<organism evidence="4">
    <name type="scientific">Nippostrongylus brasiliensis</name>
    <name type="common">Rat hookworm</name>
    <dbReference type="NCBI Taxonomy" id="27835"/>
    <lineage>
        <taxon>Eukaryota</taxon>
        <taxon>Metazoa</taxon>
        <taxon>Ecdysozoa</taxon>
        <taxon>Nematoda</taxon>
        <taxon>Chromadorea</taxon>
        <taxon>Rhabditida</taxon>
        <taxon>Rhabditina</taxon>
        <taxon>Rhabditomorpha</taxon>
        <taxon>Strongyloidea</taxon>
        <taxon>Heligmosomidae</taxon>
        <taxon>Nippostrongylus</taxon>
    </lineage>
</organism>
<name>A0A0N4XWJ2_NIPBR</name>
<dbReference type="STRING" id="27835.A0A0N4XWJ2"/>
<evidence type="ECO:0000313" key="4">
    <source>
        <dbReference type="WBParaSite" id="NBR_0000726601-mRNA-1"/>
    </source>
</evidence>
<sequence>MGCIDGLKAYPYSAALRLNEQHPGQKRRGHEIIACDNWAVFVPATGDDGKSSIQELMNRYLNKSRESLPRGISPPPPPPRPSEPEPGEIRRLVDRYCSPTATETRENDSRPPHSHAVEGSHTTKKVEEPSARVVKGGGEVRTRGDAAYQPAGAPPPKKTSTGAMWLGLGGGIDAKENTVA</sequence>
<evidence type="ECO:0000313" key="2">
    <source>
        <dbReference type="EMBL" id="VDL70856.1"/>
    </source>
</evidence>
<protein>
    <submittedName>
        <fullName evidence="2 4">Uncharacterized protein</fullName>
    </submittedName>
</protein>
<gene>
    <name evidence="2" type="ORF">NBR_LOCUS7267</name>
</gene>
<reference evidence="4" key="1">
    <citation type="submission" date="2017-02" db="UniProtKB">
        <authorList>
            <consortium name="WormBaseParasite"/>
        </authorList>
    </citation>
    <scope>IDENTIFICATION</scope>
</reference>
<dbReference type="EMBL" id="UYSL01019874">
    <property type="protein sequence ID" value="VDL70856.1"/>
    <property type="molecule type" value="Genomic_DNA"/>
</dbReference>
<dbReference type="WBParaSite" id="NBR_0000726601-mRNA-1">
    <property type="protein sequence ID" value="NBR_0000726601-mRNA-1"/>
    <property type="gene ID" value="NBR_0000726601"/>
</dbReference>